<dbReference type="EMBL" id="CAIJEO010000013">
    <property type="protein sequence ID" value="CAD0101301.1"/>
    <property type="molecule type" value="Genomic_DNA"/>
</dbReference>
<reference evidence="1" key="1">
    <citation type="submission" date="2020-06" db="EMBL/GenBank/DDBJ databases">
        <authorList>
            <person name="Onetto C."/>
        </authorList>
    </citation>
    <scope>NUCLEOTIDE SEQUENCE</scope>
</reference>
<keyword evidence="2" id="KW-1185">Reference proteome</keyword>
<gene>
    <name evidence="1" type="ORF">AWRI4233_LOCUS10126</name>
</gene>
<dbReference type="Proteomes" id="UP000714618">
    <property type="component" value="Unassembled WGS sequence"/>
</dbReference>
<proteinExistence type="predicted"/>
<organism evidence="1 2">
    <name type="scientific">Aureobasidium mustum</name>
    <dbReference type="NCBI Taxonomy" id="2773714"/>
    <lineage>
        <taxon>Eukaryota</taxon>
        <taxon>Fungi</taxon>
        <taxon>Dikarya</taxon>
        <taxon>Ascomycota</taxon>
        <taxon>Pezizomycotina</taxon>
        <taxon>Dothideomycetes</taxon>
        <taxon>Dothideomycetidae</taxon>
        <taxon>Dothideales</taxon>
        <taxon>Saccotheciaceae</taxon>
        <taxon>Aureobasidium</taxon>
    </lineage>
</organism>
<comment type="caution">
    <text evidence="1">The sequence shown here is derived from an EMBL/GenBank/DDBJ whole genome shotgun (WGS) entry which is preliminary data.</text>
</comment>
<sequence>MAPKRANQQGAISQMYTSLASPDNRSVVTAVAFFAVSAVCITPPSREASWSLQEEEYRLQKKQKRPSYAFEGGVQCLR</sequence>
<name>A0A9N8KD64_9PEZI</name>
<evidence type="ECO:0000313" key="2">
    <source>
        <dbReference type="Proteomes" id="UP000714618"/>
    </source>
</evidence>
<accession>A0A9N8KD64</accession>
<protein>
    <submittedName>
        <fullName evidence="1">Uncharacterized protein</fullName>
    </submittedName>
</protein>
<evidence type="ECO:0000313" key="1">
    <source>
        <dbReference type="EMBL" id="CAD0101301.1"/>
    </source>
</evidence>
<dbReference type="AlphaFoldDB" id="A0A9N8KD64"/>
<dbReference type="OrthoDB" id="3944253at2759"/>